<dbReference type="PIRSF" id="PIRSF005814">
    <property type="entry name" value="MutS_YshD"/>
    <property type="match status" value="1"/>
</dbReference>
<dbReference type="EC" id="3.1.-.-" evidence="9"/>
<proteinExistence type="inferred from homology"/>
<dbReference type="FunFam" id="3.40.50.300:FF:000830">
    <property type="entry name" value="Endonuclease MutS2"/>
    <property type="match status" value="1"/>
</dbReference>
<name>A0A0R2DWF0_9LACO</name>
<dbReference type="SUPFAM" id="SSF160443">
    <property type="entry name" value="SMR domain-like"/>
    <property type="match status" value="1"/>
</dbReference>
<evidence type="ECO:0000313" key="13">
    <source>
        <dbReference type="Proteomes" id="UP000051378"/>
    </source>
</evidence>
<dbReference type="Pfam" id="PF20297">
    <property type="entry name" value="MSSS"/>
    <property type="match status" value="1"/>
</dbReference>
<dbReference type="PROSITE" id="PS50828">
    <property type="entry name" value="SMR"/>
    <property type="match status" value="1"/>
</dbReference>
<reference evidence="12 13" key="1">
    <citation type="journal article" date="2015" name="Genome Announc.">
        <title>Expanding the biotechnology potential of lactobacilli through comparative genomics of 213 strains and associated genera.</title>
        <authorList>
            <person name="Sun Z."/>
            <person name="Harris H.M."/>
            <person name="McCann A."/>
            <person name="Guo C."/>
            <person name="Argimon S."/>
            <person name="Zhang W."/>
            <person name="Yang X."/>
            <person name="Jeffery I.B."/>
            <person name="Cooney J.C."/>
            <person name="Kagawa T.F."/>
            <person name="Liu W."/>
            <person name="Song Y."/>
            <person name="Salvetti E."/>
            <person name="Wrobel A."/>
            <person name="Rasinkangas P."/>
            <person name="Parkhill J."/>
            <person name="Rea M.C."/>
            <person name="O'Sullivan O."/>
            <person name="Ritari J."/>
            <person name="Douillard F.P."/>
            <person name="Paul Ross R."/>
            <person name="Yang R."/>
            <person name="Briner A.E."/>
            <person name="Felis G.E."/>
            <person name="de Vos W.M."/>
            <person name="Barrangou R."/>
            <person name="Klaenhammer T.R."/>
            <person name="Caufield P.W."/>
            <person name="Cui Y."/>
            <person name="Zhang H."/>
            <person name="O'Toole P.W."/>
        </authorList>
    </citation>
    <scope>NUCLEOTIDE SEQUENCE [LARGE SCALE GENOMIC DNA]</scope>
    <source>
        <strain evidence="12 13">DSM 23037</strain>
    </source>
</reference>
<evidence type="ECO:0000256" key="4">
    <source>
        <dbReference type="ARBA" id="ARBA00022759"/>
    </source>
</evidence>
<dbReference type="InterPro" id="IPR036187">
    <property type="entry name" value="DNA_mismatch_repair_MutS_sf"/>
</dbReference>
<dbReference type="GO" id="GO:0016887">
    <property type="term" value="F:ATP hydrolysis activity"/>
    <property type="evidence" value="ECO:0007669"/>
    <property type="project" value="InterPro"/>
</dbReference>
<dbReference type="Pfam" id="PF00488">
    <property type="entry name" value="MutS_V"/>
    <property type="match status" value="1"/>
</dbReference>
<dbReference type="GO" id="GO:0004519">
    <property type="term" value="F:endonuclease activity"/>
    <property type="evidence" value="ECO:0007669"/>
    <property type="project" value="UniProtKB-UniRule"/>
</dbReference>
<keyword evidence="5 9" id="KW-0378">Hydrolase</keyword>
<dbReference type="Gene3D" id="3.40.50.300">
    <property type="entry name" value="P-loop containing nucleotide triphosphate hydrolases"/>
    <property type="match status" value="1"/>
</dbReference>
<dbReference type="GO" id="GO:0030983">
    <property type="term" value="F:mismatched DNA binding"/>
    <property type="evidence" value="ECO:0007669"/>
    <property type="project" value="InterPro"/>
</dbReference>
<evidence type="ECO:0000313" key="12">
    <source>
        <dbReference type="EMBL" id="KRN04516.1"/>
    </source>
</evidence>
<dbReference type="GO" id="GO:0043023">
    <property type="term" value="F:ribosomal large subunit binding"/>
    <property type="evidence" value="ECO:0007669"/>
    <property type="project" value="UniProtKB-UniRule"/>
</dbReference>
<feature type="domain" description="Smr" evidence="11">
    <location>
        <begin position="724"/>
        <end position="799"/>
    </location>
</feature>
<protein>
    <recommendedName>
        <fullName evidence="9">Endonuclease MutS2</fullName>
        <ecNumber evidence="9">3.1.-.-</ecNumber>
    </recommendedName>
    <alternativeName>
        <fullName evidence="9">Ribosome-associated protein quality control-upstream factor</fullName>
        <shortName evidence="9">RQC-upstream factor</shortName>
        <shortName evidence="9">RqcU</shortName>
        <ecNumber evidence="9">3.6.4.-</ecNumber>
    </alternativeName>
</protein>
<dbReference type="InterPro" id="IPR045076">
    <property type="entry name" value="MutS"/>
</dbReference>
<comment type="subunit">
    <text evidence="9">Homodimer. Binds to stalled ribosomes, contacting rRNA.</text>
</comment>
<dbReference type="SMART" id="SM00534">
    <property type="entry name" value="MUTSac"/>
    <property type="match status" value="1"/>
</dbReference>
<dbReference type="SUPFAM" id="SSF52540">
    <property type="entry name" value="P-loop containing nucleoside triphosphate hydrolases"/>
    <property type="match status" value="1"/>
</dbReference>
<evidence type="ECO:0000259" key="11">
    <source>
        <dbReference type="PROSITE" id="PS50828"/>
    </source>
</evidence>
<evidence type="ECO:0000256" key="2">
    <source>
        <dbReference type="ARBA" id="ARBA00022730"/>
    </source>
</evidence>
<dbReference type="GO" id="GO:0140664">
    <property type="term" value="F:ATP-dependent DNA damage sensor activity"/>
    <property type="evidence" value="ECO:0007669"/>
    <property type="project" value="InterPro"/>
</dbReference>
<dbReference type="PANTHER" id="PTHR48466:SF2">
    <property type="entry name" value="OS10G0509000 PROTEIN"/>
    <property type="match status" value="1"/>
</dbReference>
<dbReference type="InterPro" id="IPR000432">
    <property type="entry name" value="DNA_mismatch_repair_MutS_C"/>
</dbReference>
<dbReference type="NCBIfam" id="TIGR01069">
    <property type="entry name" value="mutS2"/>
    <property type="match status" value="1"/>
</dbReference>
<dbReference type="InterPro" id="IPR007696">
    <property type="entry name" value="DNA_mismatch_repair_MutS_core"/>
</dbReference>
<keyword evidence="13" id="KW-1185">Reference proteome</keyword>
<sequence length="799" mass="90251">MEGTVMNSKILKTLEFDKITSQLSELTVTDNAQNKARNLLPHKTYQGVKDELVKTLDAVNLLRIKGRLPIVAYQDISPIIKRLKLEKATLNAKELSTISLLLLIMRDILTFLNFNPKDYELGLNALMELIEDVELPLELTKRLEKTFDSEGNVLDTASQTLKSIRHHYQKTEDNIRQQMEAYLKGSTANYLSEAIITIRDNRLVLPVKASYRGKFGGIVHDQSATGQTLFIEPGKIVDLNNNLQELTAREKMEIRRILDELTNWTREEMINIQTIDEKIASLDFIQAKALLANQMKAVEPIINNKHAIKLNKARHPLIDPEKVVANDIILGKDYDFMLITGPNTGGKTISLKTVGLLQLMAQSGLFISAKEYSEVGVFSEIFADIGDEQSIEQNLSTFSSHMDNIINIMSEANQDSLILLDELGSGTDPEEGSDLAISILDHFKKLQVKLMATTHYPELKLYAYNRDRTTNASMEFDVESLSPTYHLLLGVPGYSNAFEIAKRLGMPIDVIEQAKSLRQDQSSDLNDMIKKLADETKKATELKEDFEQKVEESKDIYEKLNQGLDFYHRNVNREIEQAKEKADERLKKAQQQADDIIKTLQVYQQQARSKVDVKEDQLIAAKGQLNQLRDSNLKQNKVLRREKKKQVIKQNDQVKVLAYGQIGTVTKLLGNDHFEVQIGVLKVKVSSKDLEKISQSKAAKSSQPKQQKIKKTRSINLRSTRASLDLRGQRYDEAMMNLDRYIDEALLSNFDSVTIIHGIGTGAIRSGVNQYLKRNSHVKNFGYAPEGNGGSGATIVEFK</sequence>
<dbReference type="InterPro" id="IPR002625">
    <property type="entry name" value="Smr_dom"/>
</dbReference>
<evidence type="ECO:0000256" key="7">
    <source>
        <dbReference type="ARBA" id="ARBA00022884"/>
    </source>
</evidence>
<dbReference type="InterPro" id="IPR036063">
    <property type="entry name" value="Smr_dom_sf"/>
</dbReference>
<dbReference type="GO" id="GO:0006298">
    <property type="term" value="P:mismatch repair"/>
    <property type="evidence" value="ECO:0007669"/>
    <property type="project" value="InterPro"/>
</dbReference>
<comment type="similarity">
    <text evidence="9">Belongs to the DNA mismatch repair MutS family. MutS2 subfamily.</text>
</comment>
<dbReference type="CDD" id="cd03280">
    <property type="entry name" value="ABC_MutS2"/>
    <property type="match status" value="1"/>
</dbReference>
<dbReference type="EC" id="3.6.4.-" evidence="9"/>
<keyword evidence="10" id="KW-0175">Coiled coil</keyword>
<evidence type="ECO:0000256" key="6">
    <source>
        <dbReference type="ARBA" id="ARBA00022840"/>
    </source>
</evidence>
<comment type="function">
    <text evidence="9">Endonuclease that is involved in the suppression of homologous recombination and thus may have a key role in the control of bacterial genetic diversity.</text>
</comment>
<keyword evidence="4 9" id="KW-0255">Endonuclease</keyword>
<keyword evidence="1 9" id="KW-0540">Nuclease</keyword>
<dbReference type="PROSITE" id="PS00486">
    <property type="entry name" value="DNA_MISMATCH_REPAIR_2"/>
    <property type="match status" value="1"/>
</dbReference>
<keyword evidence="2 9" id="KW-0699">rRNA-binding</keyword>
<gene>
    <name evidence="9" type="primary">mutS2</name>
    <name evidence="9" type="synonym">rqcU</name>
    <name evidence="12" type="ORF">FC86_GL000193</name>
</gene>
<accession>A0A0R2DWF0</accession>
<dbReference type="STRING" id="1423744.FC86_GL000193"/>
<keyword evidence="3 9" id="KW-0547">Nucleotide-binding</keyword>
<dbReference type="EMBL" id="AYZL01000010">
    <property type="protein sequence ID" value="KRN04516.1"/>
    <property type="molecule type" value="Genomic_DNA"/>
</dbReference>
<dbReference type="HAMAP" id="MF_00092">
    <property type="entry name" value="MutS2"/>
    <property type="match status" value="1"/>
</dbReference>
<comment type="caution">
    <text evidence="12">The sequence shown here is derived from an EMBL/GenBank/DDBJ whole genome shotgun (WGS) entry which is preliminary data.</text>
</comment>
<dbReference type="PATRIC" id="fig|1423744.4.peg.197"/>
<dbReference type="SUPFAM" id="SSF48334">
    <property type="entry name" value="DNA repair protein MutS, domain III"/>
    <property type="match status" value="1"/>
</dbReference>
<feature type="binding site" evidence="9">
    <location>
        <begin position="341"/>
        <end position="348"/>
    </location>
    <ligand>
        <name>ATP</name>
        <dbReference type="ChEBI" id="CHEBI:30616"/>
    </ligand>
</feature>
<evidence type="ECO:0000256" key="8">
    <source>
        <dbReference type="ARBA" id="ARBA00023125"/>
    </source>
</evidence>
<evidence type="ECO:0000256" key="3">
    <source>
        <dbReference type="ARBA" id="ARBA00022741"/>
    </source>
</evidence>
<feature type="coiled-coil region" evidence="10">
    <location>
        <begin position="525"/>
        <end position="631"/>
    </location>
</feature>
<evidence type="ECO:0000256" key="5">
    <source>
        <dbReference type="ARBA" id="ARBA00022801"/>
    </source>
</evidence>
<dbReference type="SMART" id="SM00463">
    <property type="entry name" value="SMR"/>
    <property type="match status" value="1"/>
</dbReference>
<dbReference type="InterPro" id="IPR046893">
    <property type="entry name" value="MSSS"/>
</dbReference>
<dbReference type="GO" id="GO:0005524">
    <property type="term" value="F:ATP binding"/>
    <property type="evidence" value="ECO:0007669"/>
    <property type="project" value="UniProtKB-UniRule"/>
</dbReference>
<keyword evidence="7 9" id="KW-0694">RNA-binding</keyword>
<dbReference type="Proteomes" id="UP000051378">
    <property type="component" value="Unassembled WGS sequence"/>
</dbReference>
<dbReference type="Gene3D" id="3.30.1370.110">
    <property type="match status" value="1"/>
</dbReference>
<organism evidence="12 13">
    <name type="scientific">Holzapfeliella floricola DSM 23037 = JCM 16512</name>
    <dbReference type="NCBI Taxonomy" id="1423744"/>
    <lineage>
        <taxon>Bacteria</taxon>
        <taxon>Bacillati</taxon>
        <taxon>Bacillota</taxon>
        <taxon>Bacilli</taxon>
        <taxon>Lactobacillales</taxon>
        <taxon>Lactobacillaceae</taxon>
        <taxon>Holzapfeliella</taxon>
    </lineage>
</organism>
<dbReference type="GO" id="GO:0019843">
    <property type="term" value="F:rRNA binding"/>
    <property type="evidence" value="ECO:0007669"/>
    <property type="project" value="UniProtKB-UniRule"/>
</dbReference>
<dbReference type="GO" id="GO:0072344">
    <property type="term" value="P:rescue of stalled ribosome"/>
    <property type="evidence" value="ECO:0007669"/>
    <property type="project" value="UniProtKB-UniRule"/>
</dbReference>
<dbReference type="GO" id="GO:0045910">
    <property type="term" value="P:negative regulation of DNA recombination"/>
    <property type="evidence" value="ECO:0007669"/>
    <property type="project" value="InterPro"/>
</dbReference>
<dbReference type="Pfam" id="PF01713">
    <property type="entry name" value="Smr"/>
    <property type="match status" value="1"/>
</dbReference>
<dbReference type="AlphaFoldDB" id="A0A0R2DWF0"/>
<keyword evidence="6 9" id="KW-0067">ATP-binding</keyword>
<dbReference type="SMART" id="SM00533">
    <property type="entry name" value="MUTSd"/>
    <property type="match status" value="1"/>
</dbReference>
<comment type="function">
    <text evidence="9">Acts as a ribosome collision sensor, splitting the ribosome into its 2 subunits. Detects stalled/collided 70S ribosomes which it binds and splits by an ATP-hydrolysis driven conformational change. Acts upstream of the ribosome quality control system (RQC), a ribosome-associated complex that mediates the extraction of incompletely synthesized nascent chains from stalled ribosomes and their subsequent degradation. Probably generates substrates for RQC.</text>
</comment>
<evidence type="ECO:0000256" key="1">
    <source>
        <dbReference type="ARBA" id="ARBA00022722"/>
    </source>
</evidence>
<dbReference type="InterPro" id="IPR027417">
    <property type="entry name" value="P-loop_NTPase"/>
</dbReference>
<dbReference type="InterPro" id="IPR005747">
    <property type="entry name" value="MutS2"/>
</dbReference>
<evidence type="ECO:0000256" key="9">
    <source>
        <dbReference type="HAMAP-Rule" id="MF_00092"/>
    </source>
</evidence>
<keyword evidence="8 9" id="KW-0238">DNA-binding</keyword>
<evidence type="ECO:0000256" key="10">
    <source>
        <dbReference type="SAM" id="Coils"/>
    </source>
</evidence>
<dbReference type="PANTHER" id="PTHR48466">
    <property type="entry name" value="OS10G0509000 PROTEIN-RELATED"/>
    <property type="match status" value="1"/>
</dbReference>